<reference evidence="1 2" key="1">
    <citation type="submission" date="2014-08" db="EMBL/GenBank/DDBJ databases">
        <authorList>
            <person name="Sisinthy S."/>
        </authorList>
    </citation>
    <scope>NUCLEOTIDE SEQUENCE [LARGE SCALE GENOMIC DNA]</scope>
    <source>
        <strain evidence="1 2">RuG17</strain>
    </source>
</reference>
<organism evidence="1 2">
    <name type="scientific">Cryobacterium roopkundense</name>
    <dbReference type="NCBI Taxonomy" id="1001240"/>
    <lineage>
        <taxon>Bacteria</taxon>
        <taxon>Bacillati</taxon>
        <taxon>Actinomycetota</taxon>
        <taxon>Actinomycetes</taxon>
        <taxon>Micrococcales</taxon>
        <taxon>Microbacteriaceae</taxon>
        <taxon>Cryobacterium</taxon>
    </lineage>
</organism>
<name>A0A099J320_9MICO</name>
<dbReference type="AlphaFoldDB" id="A0A099J320"/>
<gene>
    <name evidence="1" type="ORF">GY21_15330</name>
</gene>
<sequence>MEGDVDFQGGLVAPIMVAVPVLDQELGQLRQRFGRARLLFDIWLSTPVELRRGTSRITAVLQIGEDERA</sequence>
<accession>A0A099J320</accession>
<protein>
    <submittedName>
        <fullName evidence="1">Uncharacterized protein</fullName>
    </submittedName>
</protein>
<proteinExistence type="predicted"/>
<dbReference type="EMBL" id="JPXF01000072">
    <property type="protein sequence ID" value="KGJ72450.1"/>
    <property type="molecule type" value="Genomic_DNA"/>
</dbReference>
<evidence type="ECO:0000313" key="2">
    <source>
        <dbReference type="Proteomes" id="UP000029864"/>
    </source>
</evidence>
<dbReference type="Proteomes" id="UP000029864">
    <property type="component" value="Unassembled WGS sequence"/>
</dbReference>
<comment type="caution">
    <text evidence="1">The sequence shown here is derived from an EMBL/GenBank/DDBJ whole genome shotgun (WGS) entry which is preliminary data.</text>
</comment>
<keyword evidence="2" id="KW-1185">Reference proteome</keyword>
<evidence type="ECO:0000313" key="1">
    <source>
        <dbReference type="EMBL" id="KGJ72450.1"/>
    </source>
</evidence>